<dbReference type="InterPro" id="IPR002104">
    <property type="entry name" value="Integrase_catalytic"/>
</dbReference>
<evidence type="ECO:0000256" key="1">
    <source>
        <dbReference type="ARBA" id="ARBA00008857"/>
    </source>
</evidence>
<dbReference type="GO" id="GO:0015074">
    <property type="term" value="P:DNA integration"/>
    <property type="evidence" value="ECO:0007669"/>
    <property type="project" value="UniProtKB-KW"/>
</dbReference>
<dbReference type="KEGG" id="arac:E0W69_003960"/>
<dbReference type="Pfam" id="PF00589">
    <property type="entry name" value="Phage_integrase"/>
    <property type="match status" value="1"/>
</dbReference>
<dbReference type="RefSeq" id="WP_131328741.1">
    <property type="nucleotide sequence ID" value="NZ_CP044016.1"/>
</dbReference>
<dbReference type="InterPro" id="IPR035386">
    <property type="entry name" value="Arm-DNA-bind_5"/>
</dbReference>
<accession>A0A5P2FWE7</accession>
<reference evidence="8 9" key="1">
    <citation type="submission" date="2019-09" db="EMBL/GenBank/DDBJ databases">
        <title>Complete genome sequence of Arachidicoccus sp. B3-10 isolated from apple orchard soil.</title>
        <authorList>
            <person name="Kim H.S."/>
            <person name="Han K.-I."/>
            <person name="Suh M.K."/>
            <person name="Lee K.C."/>
            <person name="Eom M.K."/>
            <person name="Kim J.-S."/>
            <person name="Kang S.W."/>
            <person name="Sin Y."/>
            <person name="Lee J.-S."/>
        </authorList>
    </citation>
    <scope>NUCLEOTIDE SEQUENCE [LARGE SCALE GENOMIC DNA]</scope>
    <source>
        <strain evidence="8 9">B3-10</strain>
    </source>
</reference>
<dbReference type="InterPro" id="IPR025269">
    <property type="entry name" value="SAM-like_dom"/>
</dbReference>
<name>A0A5P2FWE7_9BACT</name>
<feature type="domain" description="Core-binding (CB)" evidence="7">
    <location>
        <begin position="102"/>
        <end position="183"/>
    </location>
</feature>
<keyword evidence="4" id="KW-0233">DNA recombination</keyword>
<dbReference type="EMBL" id="CP044016">
    <property type="protein sequence ID" value="QES87854.1"/>
    <property type="molecule type" value="Genomic_DNA"/>
</dbReference>
<evidence type="ECO:0000256" key="2">
    <source>
        <dbReference type="ARBA" id="ARBA00022908"/>
    </source>
</evidence>
<evidence type="ECO:0000313" key="8">
    <source>
        <dbReference type="EMBL" id="QES87854.1"/>
    </source>
</evidence>
<dbReference type="SUPFAM" id="SSF56349">
    <property type="entry name" value="DNA breaking-rejoining enzymes"/>
    <property type="match status" value="1"/>
</dbReference>
<dbReference type="PANTHER" id="PTHR30349:SF64">
    <property type="entry name" value="PROPHAGE INTEGRASE INTD-RELATED"/>
    <property type="match status" value="1"/>
</dbReference>
<dbReference type="PROSITE" id="PS51900">
    <property type="entry name" value="CB"/>
    <property type="match status" value="1"/>
</dbReference>
<evidence type="ECO:0000256" key="5">
    <source>
        <dbReference type="PROSITE-ProRule" id="PRU01248"/>
    </source>
</evidence>
<feature type="domain" description="Tyr recombinase" evidence="6">
    <location>
        <begin position="207"/>
        <end position="402"/>
    </location>
</feature>
<keyword evidence="3 5" id="KW-0238">DNA-binding</keyword>
<dbReference type="InterPro" id="IPR050090">
    <property type="entry name" value="Tyrosine_recombinase_XerCD"/>
</dbReference>
<evidence type="ECO:0000256" key="3">
    <source>
        <dbReference type="ARBA" id="ARBA00023125"/>
    </source>
</evidence>
<evidence type="ECO:0000259" key="6">
    <source>
        <dbReference type="PROSITE" id="PS51898"/>
    </source>
</evidence>
<gene>
    <name evidence="8" type="ORF">E0W69_003960</name>
</gene>
<organism evidence="8 9">
    <name type="scientific">Rhizosphaericola mali</name>
    <dbReference type="NCBI Taxonomy" id="2545455"/>
    <lineage>
        <taxon>Bacteria</taxon>
        <taxon>Pseudomonadati</taxon>
        <taxon>Bacteroidota</taxon>
        <taxon>Chitinophagia</taxon>
        <taxon>Chitinophagales</taxon>
        <taxon>Chitinophagaceae</taxon>
        <taxon>Rhizosphaericola</taxon>
    </lineage>
</organism>
<dbReference type="InterPro" id="IPR010998">
    <property type="entry name" value="Integrase_recombinase_N"/>
</dbReference>
<dbReference type="InterPro" id="IPR044068">
    <property type="entry name" value="CB"/>
</dbReference>
<evidence type="ECO:0000313" key="9">
    <source>
        <dbReference type="Proteomes" id="UP000292424"/>
    </source>
</evidence>
<dbReference type="InterPro" id="IPR011010">
    <property type="entry name" value="DNA_brk_join_enz"/>
</dbReference>
<dbReference type="AlphaFoldDB" id="A0A5P2FWE7"/>
<dbReference type="Gene3D" id="1.10.443.10">
    <property type="entry name" value="Intergrase catalytic core"/>
    <property type="match status" value="1"/>
</dbReference>
<protein>
    <submittedName>
        <fullName evidence="8">Tyrosine-type recombinase/integrase</fullName>
    </submittedName>
</protein>
<evidence type="ECO:0000259" key="7">
    <source>
        <dbReference type="PROSITE" id="PS51900"/>
    </source>
</evidence>
<dbReference type="PROSITE" id="PS51898">
    <property type="entry name" value="TYR_RECOMBINASE"/>
    <property type="match status" value="1"/>
</dbReference>
<keyword evidence="9" id="KW-1185">Reference proteome</keyword>
<dbReference type="Pfam" id="PF13102">
    <property type="entry name" value="Phage_int_SAM_5"/>
    <property type="match status" value="1"/>
</dbReference>
<dbReference type="Gene3D" id="1.10.150.130">
    <property type="match status" value="1"/>
</dbReference>
<comment type="similarity">
    <text evidence="1">Belongs to the 'phage' integrase family.</text>
</comment>
<keyword evidence="2" id="KW-0229">DNA integration</keyword>
<dbReference type="InterPro" id="IPR013762">
    <property type="entry name" value="Integrase-like_cat_sf"/>
</dbReference>
<dbReference type="Proteomes" id="UP000292424">
    <property type="component" value="Chromosome"/>
</dbReference>
<proteinExistence type="inferred from homology"/>
<evidence type="ECO:0000256" key="4">
    <source>
        <dbReference type="ARBA" id="ARBA00023172"/>
    </source>
</evidence>
<dbReference type="GO" id="GO:0006310">
    <property type="term" value="P:DNA recombination"/>
    <property type="evidence" value="ECO:0007669"/>
    <property type="project" value="UniProtKB-KW"/>
</dbReference>
<dbReference type="GO" id="GO:0003677">
    <property type="term" value="F:DNA binding"/>
    <property type="evidence" value="ECO:0007669"/>
    <property type="project" value="UniProtKB-UniRule"/>
</dbReference>
<dbReference type="PANTHER" id="PTHR30349">
    <property type="entry name" value="PHAGE INTEGRASE-RELATED"/>
    <property type="match status" value="1"/>
</dbReference>
<dbReference type="Pfam" id="PF17293">
    <property type="entry name" value="Arm-DNA-bind_5"/>
    <property type="match status" value="1"/>
</dbReference>
<sequence>MKQALPIISIVPDKRRTKDNNLYPLKLRITYKGERKYYSTGYETSLEDWKAMQERQVRGKLKSLLNSTNDVKIRAQHCCDTLSFFSYHAFEAAFFPKSVPTTSVLGAFEEYVDRLKKNGQVGTASSYQCACVSLHKFKPNLKFRHITVEFLKSYEQWFLSQGNSITTVSIYVRALRALVRIAIEDGIMDNLDYPFGKRKYVVPIGRNIKKALTVEEIGLIYNYEAEAGSMDEMSRDYWIFIYLCNGLNMKDLCLLKYKDIQGDFIAFQRAKTIVSRRSNSEPIRMAIKEDVKNTIEKWGQKPIHPDSYIFPWIKSEMSLEAQRLKIQLVVHLVNEHMKKIAKELGIDKPVTTYCARHSFATVLKNSGVSTEFISEALGHSSLKTTKNYLAGFENEAIHKNTDLLLQFKK</sequence>
<dbReference type="OrthoDB" id="1094492at2"/>